<sequence>MSLVLGVRRDGAELPLVNKSMMYLHHRHHKSARDPPVPSPGLAVKFHVDKYSMAIILNGDVSFELHLLFVQSRKLKYGCGSFSPASTSFCREGQMPEMDVYKLDWIQTWSVQYGSSATFTFINRCDFTVWPGILANAGGPKLDSTGFELPQGKSRTFQAPAGWSGRFWGRTGCKFDGPVRGRVPPATAAPARAAPPVTLAEFTLGTGGGQDFYDVSLVDGYNLPVEVEAKGGSGGCGSAGCVADLNRRCPSELKAANGDACKSACEAFGSEEYCCSGGTAHQTSVSRRSTRRYSKRPVRLLIATRTMTLRVRLRVLALVTRLLFVPQEQGMDFQEIKAEHHFDLTGGKA</sequence>
<dbReference type="Proteomes" id="UP000836841">
    <property type="component" value="Unassembled WGS sequence"/>
</dbReference>
<dbReference type="PROSITE" id="PS51367">
    <property type="entry name" value="THAUMATIN_2"/>
    <property type="match status" value="1"/>
</dbReference>
<evidence type="ECO:0000313" key="1">
    <source>
        <dbReference type="EMBL" id="CAH2042954.1"/>
    </source>
</evidence>
<dbReference type="InterPro" id="IPR001938">
    <property type="entry name" value="Thaumatin"/>
</dbReference>
<comment type="caution">
    <text evidence="1">The sequence shown here is derived from an EMBL/GenBank/DDBJ whole genome shotgun (WGS) entry which is preliminary data.</text>
</comment>
<accession>A0AAU9RIZ6</accession>
<dbReference type="SUPFAM" id="SSF49870">
    <property type="entry name" value="Osmotin, thaumatin-like protein"/>
    <property type="match status" value="1"/>
</dbReference>
<dbReference type="PRINTS" id="PR00347">
    <property type="entry name" value="THAUMATIN"/>
</dbReference>
<dbReference type="EMBL" id="CAJVSB020000236">
    <property type="protein sequence ID" value="CAH2042954.1"/>
    <property type="molecule type" value="Genomic_DNA"/>
</dbReference>
<reference evidence="1 2" key="1">
    <citation type="submission" date="2022-03" db="EMBL/GenBank/DDBJ databases">
        <authorList>
            <person name="Nunn A."/>
            <person name="Chopra R."/>
            <person name="Nunn A."/>
            <person name="Contreras Garrido A."/>
        </authorList>
    </citation>
    <scope>NUCLEOTIDE SEQUENCE [LARGE SCALE GENOMIC DNA]</scope>
</reference>
<evidence type="ECO:0008006" key="3">
    <source>
        <dbReference type="Google" id="ProtNLM"/>
    </source>
</evidence>
<dbReference type="Gene3D" id="2.60.110.10">
    <property type="entry name" value="Thaumatin"/>
    <property type="match status" value="1"/>
</dbReference>
<protein>
    <recommendedName>
        <fullName evidence="3">Thaumatin-like protein</fullName>
    </recommendedName>
</protein>
<evidence type="ECO:0000313" key="2">
    <source>
        <dbReference type="Proteomes" id="UP000836841"/>
    </source>
</evidence>
<gene>
    <name evidence="1" type="ORF">TAV2_LOCUS4925</name>
</gene>
<dbReference type="InterPro" id="IPR037176">
    <property type="entry name" value="Osmotin/thaumatin-like_sf"/>
</dbReference>
<keyword evidence="2" id="KW-1185">Reference proteome</keyword>
<dbReference type="PANTHER" id="PTHR31048">
    <property type="entry name" value="OS03G0233200 PROTEIN"/>
    <property type="match status" value="1"/>
</dbReference>
<name>A0AAU9RIZ6_THLAR</name>
<dbReference type="SMART" id="SM00205">
    <property type="entry name" value="THN"/>
    <property type="match status" value="1"/>
</dbReference>
<dbReference type="Pfam" id="PF00314">
    <property type="entry name" value="Thaumatin"/>
    <property type="match status" value="1"/>
</dbReference>
<proteinExistence type="predicted"/>
<dbReference type="AlphaFoldDB" id="A0AAU9RIZ6"/>
<organism evidence="1 2">
    <name type="scientific">Thlaspi arvense</name>
    <name type="common">Field penny-cress</name>
    <dbReference type="NCBI Taxonomy" id="13288"/>
    <lineage>
        <taxon>Eukaryota</taxon>
        <taxon>Viridiplantae</taxon>
        <taxon>Streptophyta</taxon>
        <taxon>Embryophyta</taxon>
        <taxon>Tracheophyta</taxon>
        <taxon>Spermatophyta</taxon>
        <taxon>Magnoliopsida</taxon>
        <taxon>eudicotyledons</taxon>
        <taxon>Gunneridae</taxon>
        <taxon>Pentapetalae</taxon>
        <taxon>rosids</taxon>
        <taxon>malvids</taxon>
        <taxon>Brassicales</taxon>
        <taxon>Brassicaceae</taxon>
        <taxon>Thlaspideae</taxon>
        <taxon>Thlaspi</taxon>
    </lineage>
</organism>